<organism evidence="1 2">
    <name type="scientific">Deinococcus gobiensis (strain DSM 21396 / JCM 16679 / CGMCC 1.7299 / I-0)</name>
    <dbReference type="NCBI Taxonomy" id="745776"/>
    <lineage>
        <taxon>Bacteria</taxon>
        <taxon>Thermotogati</taxon>
        <taxon>Deinococcota</taxon>
        <taxon>Deinococci</taxon>
        <taxon>Deinococcales</taxon>
        <taxon>Deinococcaceae</taxon>
        <taxon>Deinococcus</taxon>
    </lineage>
</organism>
<gene>
    <name evidence="1" type="ordered locus">DGo_PB0202</name>
</gene>
<geneLocation type="plasmid" evidence="1 2">
    <name>P2</name>
</geneLocation>
<evidence type="ECO:0000313" key="1">
    <source>
        <dbReference type="EMBL" id="AFD27471.1"/>
    </source>
</evidence>
<name>H8H1S4_DEIGI</name>
<dbReference type="Proteomes" id="UP000007575">
    <property type="component" value="Plasmid P2"/>
</dbReference>
<sequence length="162" mass="18106">MPRASLDTATILAKFMSRDPHQVWEAAHAAIRAPRHEQLLLVPDLPVIRQATQGLDLGGALFPNTQHLEHALRVLEAARDGRCTCEVYPAWLFYDPIEEAAVGAAEILSTSAPDWNMIYECRCLMCGRTYEVEQGEYHYTWWQWRERPAAGAASANAPATTA</sequence>
<keyword evidence="1" id="KW-0614">Plasmid</keyword>
<reference evidence="1 2" key="1">
    <citation type="journal article" date="2012" name="PLoS ONE">
        <title>Genome sequence and transcriptome analysis of the radioresistant bacterium Deinococcus gobiensis: insights into the extreme environmental adaptations.</title>
        <authorList>
            <person name="Yuan M."/>
            <person name="Chen M."/>
            <person name="Zhang W."/>
            <person name="Lu W."/>
            <person name="Wang J."/>
            <person name="Yang M."/>
            <person name="Zhao P."/>
            <person name="Tang R."/>
            <person name="Li X."/>
            <person name="Hao Y."/>
            <person name="Zhou Z."/>
            <person name="Zhan Y."/>
            <person name="Yu H."/>
            <person name="Teng C."/>
            <person name="Yan Y."/>
            <person name="Ping S."/>
            <person name="Wang Y."/>
            <person name="Lin M."/>
        </authorList>
    </citation>
    <scope>NUCLEOTIDE SEQUENCE [LARGE SCALE GENOMIC DNA]</scope>
    <source>
        <strain evidence="2">DSM 21396 / JCM 16679 / CGMCC 1.7299 / I-0</strain>
        <plasmid evidence="1">P2</plasmid>
    </source>
</reference>
<dbReference type="KEGG" id="dgo:DGo_PB0202"/>
<proteinExistence type="predicted"/>
<evidence type="ECO:0000313" key="2">
    <source>
        <dbReference type="Proteomes" id="UP000007575"/>
    </source>
</evidence>
<dbReference type="RefSeq" id="WP_014686567.1">
    <property type="nucleotide sequence ID" value="NC_017791.1"/>
</dbReference>
<accession>H8H1S4</accession>
<dbReference type="EMBL" id="CP002193">
    <property type="protein sequence ID" value="AFD27471.1"/>
    <property type="molecule type" value="Genomic_DNA"/>
</dbReference>
<dbReference type="AlphaFoldDB" id="H8H1S4"/>
<dbReference type="HOGENOM" id="CLU_1814649_0_0_0"/>
<protein>
    <submittedName>
        <fullName evidence="1">Uncharacterized protein</fullName>
    </submittedName>
</protein>
<keyword evidence="2" id="KW-1185">Reference proteome</keyword>
<dbReference type="OrthoDB" id="8774933at2"/>